<keyword evidence="6" id="KW-0812">Transmembrane</keyword>
<evidence type="ECO:0000313" key="9">
    <source>
        <dbReference type="Proteomes" id="UP000622890"/>
    </source>
</evidence>
<evidence type="ECO:0000256" key="4">
    <source>
        <dbReference type="ARBA" id="ARBA00023008"/>
    </source>
</evidence>
<dbReference type="GO" id="GO:0009060">
    <property type="term" value="P:aerobic respiration"/>
    <property type="evidence" value="ECO:0007669"/>
    <property type="project" value="InterPro"/>
</dbReference>
<feature type="transmembrane region" description="Helical" evidence="6">
    <location>
        <begin position="90"/>
        <end position="110"/>
    </location>
</feature>
<evidence type="ECO:0000256" key="2">
    <source>
        <dbReference type="ARBA" id="ARBA00022660"/>
    </source>
</evidence>
<dbReference type="PRINTS" id="PR01165">
    <property type="entry name" value="CYCOXIDASEI"/>
</dbReference>
<comment type="subcellular location">
    <subcellularLocation>
        <location evidence="6">Cell membrane</location>
        <topology evidence="6">Multi-pass membrane protein</topology>
    </subcellularLocation>
</comment>
<feature type="transmembrane region" description="Helical" evidence="6">
    <location>
        <begin position="408"/>
        <end position="428"/>
    </location>
</feature>
<dbReference type="InterPro" id="IPR000883">
    <property type="entry name" value="Cyt_C_Oxase_1"/>
</dbReference>
<evidence type="ECO:0000256" key="6">
    <source>
        <dbReference type="RuleBase" id="RU363061"/>
    </source>
</evidence>
<feature type="transmembrane region" description="Helical" evidence="6">
    <location>
        <begin position="298"/>
        <end position="321"/>
    </location>
</feature>
<comment type="catalytic activity">
    <reaction evidence="5 6">
        <text>4 Fe(II)-[cytochrome c] + O2 + 8 H(+)(in) = 4 Fe(III)-[cytochrome c] + 2 H2O + 4 H(+)(out)</text>
        <dbReference type="Rhea" id="RHEA:11436"/>
        <dbReference type="Rhea" id="RHEA-COMP:10350"/>
        <dbReference type="Rhea" id="RHEA-COMP:14399"/>
        <dbReference type="ChEBI" id="CHEBI:15377"/>
        <dbReference type="ChEBI" id="CHEBI:15378"/>
        <dbReference type="ChEBI" id="CHEBI:15379"/>
        <dbReference type="ChEBI" id="CHEBI:29033"/>
        <dbReference type="ChEBI" id="CHEBI:29034"/>
        <dbReference type="EC" id="7.1.1.9"/>
    </reaction>
</comment>
<dbReference type="GO" id="GO:0020037">
    <property type="term" value="F:heme binding"/>
    <property type="evidence" value="ECO:0007669"/>
    <property type="project" value="InterPro"/>
</dbReference>
<keyword evidence="6" id="KW-1133">Transmembrane helix</keyword>
<feature type="transmembrane region" description="Helical" evidence="6">
    <location>
        <begin position="440"/>
        <end position="462"/>
    </location>
</feature>
<comment type="caution">
    <text evidence="8">The sequence shown here is derived from an EMBL/GenBank/DDBJ whole genome shotgun (WGS) entry which is preliminary data.</text>
</comment>
<dbReference type="SUPFAM" id="SSF81442">
    <property type="entry name" value="Cytochrome c oxidase subunit I-like"/>
    <property type="match status" value="1"/>
</dbReference>
<sequence>MSTTEQLQRIPLVVSADNDSAVAEKLERIWETEPGLLGWLASVDHKAIGLRYLFTSFAFLIIGGIEALIMRVQLARPGAHLLTPDQYNHLFTMHGMTMIFLYALPVLSGFSNYLWPLMLGSRDMAFPRLNAFSYWVYLASGIFLYIALLQGQTPDAGWFNYVPYTLRSYDPGRGIDIYALGMVFLGISTTVGSINFVVTMLRTKAPGMSINRMPIIVWGTLTASVGNIFAVPAVSLAFFLLWTDRNFGTNFFNPEHGGHPLLWQHLFWMFGHPWVYAIVLPAMGIVSDGLPVFCRRPLVGYTLVAMGTVLTMFLGFGVWVHHMFATGLPPQSLSFFGAASLVIVLPSSIAVFSWLATIFLGRPVFKTPMLFFCGFIFLFTLGGVSGFMTAAVPLDWQLTDTYFVVAHMHYVLIGINFFAVIAGIYMWFPKFTGRLMNERLGKWNFWIMFIGFNLGFFPMHWLGLVGMPRRVYTYPKGMGWDASNMVASVGSFLFAFGILLFLINVAWSIKRGQRCGRDPWGASTLEWSIPSPPPPYNFVVIPSIATRHPMWEKQIGDAEGGSRLKEGMLLDHGRETIATNALNGEPLAILKMPGDSLAPLLLTLVLSVLFVGMLYHWWWLAGAATLGSMVAGVFWLWPREKLLQTLEGGNE</sequence>
<keyword evidence="6" id="KW-0249">Electron transport</keyword>
<evidence type="ECO:0000259" key="7">
    <source>
        <dbReference type="PROSITE" id="PS50855"/>
    </source>
</evidence>
<feature type="transmembrane region" description="Helical" evidence="6">
    <location>
        <begin position="482"/>
        <end position="507"/>
    </location>
</feature>
<dbReference type="EMBL" id="JAEPBG010000008">
    <property type="protein sequence ID" value="MBK4736598.1"/>
    <property type="molecule type" value="Genomic_DNA"/>
</dbReference>
<keyword evidence="4 6" id="KW-0186">Copper</keyword>
<comment type="function">
    <text evidence="6">Cytochrome c oxidase is the component of the respiratory chain that catalyzes the reduction of oxygen to water. Subunits 1-3 form the functional core of the enzyme complex. CO I is the catalytic subunit of the enzyme. Electrons originating in cytochrome c are transferred via the copper A center of subunit 2 and heme A of subunit 1 to the bimetallic center formed by heme A3 and copper B.</text>
</comment>
<dbReference type="GO" id="GO:0015990">
    <property type="term" value="P:electron transport coupled proton transport"/>
    <property type="evidence" value="ECO:0007669"/>
    <property type="project" value="InterPro"/>
</dbReference>
<dbReference type="GO" id="GO:0022904">
    <property type="term" value="P:respiratory electron transport chain"/>
    <property type="evidence" value="ECO:0007669"/>
    <property type="project" value="TreeGrafter"/>
</dbReference>
<evidence type="ECO:0000256" key="3">
    <source>
        <dbReference type="ARBA" id="ARBA00023004"/>
    </source>
</evidence>
<feature type="transmembrane region" description="Helical" evidence="6">
    <location>
        <begin position="52"/>
        <end position="70"/>
    </location>
</feature>
<reference evidence="8" key="1">
    <citation type="submission" date="2021-01" db="EMBL/GenBank/DDBJ databases">
        <title>Genome sequence of strain Noviherbaspirillum sp. DKR-6.</title>
        <authorList>
            <person name="Chaudhary D.K."/>
        </authorList>
    </citation>
    <scope>NUCLEOTIDE SEQUENCE</scope>
    <source>
        <strain evidence="8">DKR-6</strain>
    </source>
</reference>
<feature type="domain" description="Cytochrome oxidase subunit I profile" evidence="7">
    <location>
        <begin position="33"/>
        <end position="545"/>
    </location>
</feature>
<dbReference type="Pfam" id="PF00115">
    <property type="entry name" value="COX1"/>
    <property type="match status" value="1"/>
</dbReference>
<organism evidence="8 9">
    <name type="scientific">Noviherbaspirillum pedocola</name>
    <dbReference type="NCBI Taxonomy" id="2801341"/>
    <lineage>
        <taxon>Bacteria</taxon>
        <taxon>Pseudomonadati</taxon>
        <taxon>Pseudomonadota</taxon>
        <taxon>Betaproteobacteria</taxon>
        <taxon>Burkholderiales</taxon>
        <taxon>Oxalobacteraceae</taxon>
        <taxon>Noviherbaspirillum</taxon>
    </lineage>
</organism>
<feature type="transmembrane region" description="Helical" evidence="6">
    <location>
        <begin position="177"/>
        <end position="203"/>
    </location>
</feature>
<keyword evidence="3 6" id="KW-0408">Iron</keyword>
<keyword evidence="2 6" id="KW-0679">Respiratory chain</keyword>
<dbReference type="EC" id="7.1.1.9" evidence="6"/>
<dbReference type="GO" id="GO:0046872">
    <property type="term" value="F:metal ion binding"/>
    <property type="evidence" value="ECO:0007669"/>
    <property type="project" value="UniProtKB-KW"/>
</dbReference>
<accession>A0A934T2D8</accession>
<dbReference type="PANTHER" id="PTHR10422:SF18">
    <property type="entry name" value="CYTOCHROME C OXIDASE SUBUNIT 1"/>
    <property type="match status" value="1"/>
</dbReference>
<dbReference type="Proteomes" id="UP000622890">
    <property type="component" value="Unassembled WGS sequence"/>
</dbReference>
<evidence type="ECO:0000313" key="8">
    <source>
        <dbReference type="EMBL" id="MBK4736598.1"/>
    </source>
</evidence>
<keyword evidence="6" id="KW-0349">Heme</keyword>
<evidence type="ECO:0000256" key="1">
    <source>
        <dbReference type="ARBA" id="ARBA00004673"/>
    </source>
</evidence>
<feature type="transmembrane region" description="Helical" evidence="6">
    <location>
        <begin position="131"/>
        <end position="149"/>
    </location>
</feature>
<dbReference type="InterPro" id="IPR036927">
    <property type="entry name" value="Cyt_c_oxase-like_su1_sf"/>
</dbReference>
<feature type="transmembrane region" description="Helical" evidence="6">
    <location>
        <begin position="215"/>
        <end position="242"/>
    </location>
</feature>
<dbReference type="GO" id="GO:0004129">
    <property type="term" value="F:cytochrome-c oxidase activity"/>
    <property type="evidence" value="ECO:0007669"/>
    <property type="project" value="UniProtKB-EC"/>
</dbReference>
<comment type="pathway">
    <text evidence="1 6">Energy metabolism; oxidative phosphorylation.</text>
</comment>
<feature type="transmembrane region" description="Helical" evidence="6">
    <location>
        <begin position="333"/>
        <end position="357"/>
    </location>
</feature>
<proteinExistence type="inferred from homology"/>
<dbReference type="NCBIfam" id="TIGR02891">
    <property type="entry name" value="CtaD_CoxA"/>
    <property type="match status" value="1"/>
</dbReference>
<keyword evidence="6" id="KW-0472">Membrane</keyword>
<dbReference type="PROSITE" id="PS50855">
    <property type="entry name" value="COX1"/>
    <property type="match status" value="1"/>
</dbReference>
<dbReference type="PANTHER" id="PTHR10422">
    <property type="entry name" value="CYTOCHROME C OXIDASE SUBUNIT 1"/>
    <property type="match status" value="1"/>
</dbReference>
<keyword evidence="6" id="KW-0479">Metal-binding</keyword>
<dbReference type="RefSeq" id="WP_200594201.1">
    <property type="nucleotide sequence ID" value="NZ_JAEPBG010000008.1"/>
</dbReference>
<feature type="transmembrane region" description="Helical" evidence="6">
    <location>
        <begin position="262"/>
        <end position="286"/>
    </location>
</feature>
<dbReference type="Gene3D" id="1.20.210.10">
    <property type="entry name" value="Cytochrome c oxidase-like, subunit I domain"/>
    <property type="match status" value="1"/>
</dbReference>
<keyword evidence="6" id="KW-1003">Cell membrane</keyword>
<feature type="transmembrane region" description="Helical" evidence="6">
    <location>
        <begin position="369"/>
        <end position="388"/>
    </location>
</feature>
<keyword evidence="9" id="KW-1185">Reference proteome</keyword>
<gene>
    <name evidence="8" type="primary">ctaD</name>
    <name evidence="8" type="ORF">JJB74_18390</name>
</gene>
<feature type="transmembrane region" description="Helical" evidence="6">
    <location>
        <begin position="597"/>
        <end position="613"/>
    </location>
</feature>
<dbReference type="InterPro" id="IPR023616">
    <property type="entry name" value="Cyt_c_oxase-like_su1_dom"/>
</dbReference>
<protein>
    <recommendedName>
        <fullName evidence="6">Cytochrome c oxidase subunit 1</fullName>
        <ecNumber evidence="6">7.1.1.9</ecNumber>
    </recommendedName>
</protein>
<comment type="similarity">
    <text evidence="6">Belongs to the heme-copper respiratory oxidase family.</text>
</comment>
<name>A0A934T2D8_9BURK</name>
<keyword evidence="6" id="KW-0813">Transport</keyword>
<dbReference type="AlphaFoldDB" id="A0A934T2D8"/>
<dbReference type="InterPro" id="IPR014241">
    <property type="entry name" value="Cyt_c_oxidase_su1_bac"/>
</dbReference>
<evidence type="ECO:0000256" key="5">
    <source>
        <dbReference type="ARBA" id="ARBA00047816"/>
    </source>
</evidence>
<dbReference type="GO" id="GO:0005886">
    <property type="term" value="C:plasma membrane"/>
    <property type="evidence" value="ECO:0007669"/>
    <property type="project" value="UniProtKB-SubCell"/>
</dbReference>